<protein>
    <submittedName>
        <fullName evidence="2">Pro-sigmaK processing inhibitor BofA</fullName>
    </submittedName>
</protein>
<accession>A0A3G3K5H8</accession>
<keyword evidence="1" id="KW-0472">Membrane</keyword>
<evidence type="ECO:0000313" key="3">
    <source>
        <dbReference type="Proteomes" id="UP000269097"/>
    </source>
</evidence>
<dbReference type="KEGG" id="coh:EAV92_20420"/>
<evidence type="ECO:0000313" key="2">
    <source>
        <dbReference type="EMBL" id="AYQ75753.1"/>
    </source>
</evidence>
<keyword evidence="3" id="KW-1185">Reference proteome</keyword>
<feature type="transmembrane region" description="Helical" evidence="1">
    <location>
        <begin position="60"/>
        <end position="81"/>
    </location>
</feature>
<keyword evidence="1" id="KW-0812">Transmembrane</keyword>
<evidence type="ECO:0000256" key="1">
    <source>
        <dbReference type="SAM" id="Phobius"/>
    </source>
</evidence>
<dbReference type="Proteomes" id="UP000269097">
    <property type="component" value="Chromosome"/>
</dbReference>
<dbReference type="RefSeq" id="WP_123043833.1">
    <property type="nucleotide sequence ID" value="NZ_CP033433.1"/>
</dbReference>
<name>A0A3G3K5H8_9BACL</name>
<organism evidence="2 3">
    <name type="scientific">Cohnella candidum</name>
    <dbReference type="NCBI Taxonomy" id="2674991"/>
    <lineage>
        <taxon>Bacteria</taxon>
        <taxon>Bacillati</taxon>
        <taxon>Bacillota</taxon>
        <taxon>Bacilli</taxon>
        <taxon>Bacillales</taxon>
        <taxon>Paenibacillaceae</taxon>
        <taxon>Cohnella</taxon>
    </lineage>
</organism>
<dbReference type="Pfam" id="PF07441">
    <property type="entry name" value="BofA"/>
    <property type="match status" value="1"/>
</dbReference>
<reference evidence="2 3" key="1">
    <citation type="submission" date="2018-10" db="EMBL/GenBank/DDBJ databases">
        <title>Genome Sequence of Cohnella sp.</title>
        <authorList>
            <person name="Srinivasan S."/>
            <person name="Kim M.K."/>
        </authorList>
    </citation>
    <scope>NUCLEOTIDE SEQUENCE [LARGE SCALE GENOMIC DNA]</scope>
    <source>
        <strain evidence="2 3">18JY8-7</strain>
    </source>
</reference>
<proteinExistence type="predicted"/>
<dbReference type="AlphaFoldDB" id="A0A3G3K5H8"/>
<dbReference type="InterPro" id="IPR010001">
    <property type="entry name" value="BofA"/>
</dbReference>
<feature type="transmembrane region" description="Helical" evidence="1">
    <location>
        <begin position="28"/>
        <end position="53"/>
    </location>
</feature>
<sequence>MTTLAVSSVLLVAVLLKRKLPIGWLTRFGAHLALSAMAIYALNYSGWITGLYIPLNPATIGAVTLLGLPGIALVAGLQWTLMT</sequence>
<dbReference type="EMBL" id="CP033433">
    <property type="protein sequence ID" value="AYQ75753.1"/>
    <property type="molecule type" value="Genomic_DNA"/>
</dbReference>
<keyword evidence="1" id="KW-1133">Transmembrane helix</keyword>
<gene>
    <name evidence="2" type="ORF">EAV92_20420</name>
</gene>